<organism evidence="3 4">
    <name type="scientific">Kutzneria viridogrisea</name>
    <dbReference type="NCBI Taxonomy" id="47990"/>
    <lineage>
        <taxon>Bacteria</taxon>
        <taxon>Bacillati</taxon>
        <taxon>Actinomycetota</taxon>
        <taxon>Actinomycetes</taxon>
        <taxon>Pseudonocardiales</taxon>
        <taxon>Pseudonocardiaceae</taxon>
        <taxon>Kutzneria</taxon>
    </lineage>
</organism>
<protein>
    <recommendedName>
        <fullName evidence="2">DUF4365 domain-containing protein</fullName>
    </recommendedName>
</protein>
<feature type="domain" description="DUF4365" evidence="2">
    <location>
        <begin position="29"/>
        <end position="181"/>
    </location>
</feature>
<evidence type="ECO:0000313" key="4">
    <source>
        <dbReference type="Proteomes" id="UP000517916"/>
    </source>
</evidence>
<evidence type="ECO:0000259" key="2">
    <source>
        <dbReference type="Pfam" id="PF14280"/>
    </source>
</evidence>
<dbReference type="Pfam" id="PF14280">
    <property type="entry name" value="DUF4365"/>
    <property type="match status" value="1"/>
</dbReference>
<name>A0ABR6BIX8_9PSEU</name>
<dbReference type="InterPro" id="IPR025375">
    <property type="entry name" value="DUF4365"/>
</dbReference>
<reference evidence="3 4" key="1">
    <citation type="submission" date="2020-08" db="EMBL/GenBank/DDBJ databases">
        <title>Genomic Encyclopedia of Archaeal and Bacterial Type Strains, Phase II (KMG-II): from individual species to whole genera.</title>
        <authorList>
            <person name="Goeker M."/>
        </authorList>
    </citation>
    <scope>NUCLEOTIDE SEQUENCE [LARGE SCALE GENOMIC DNA]</scope>
    <source>
        <strain evidence="3 4">DSM 43850</strain>
    </source>
</reference>
<feature type="region of interest" description="Disordered" evidence="1">
    <location>
        <begin position="1"/>
        <end position="25"/>
    </location>
</feature>
<dbReference type="EMBL" id="JACJID010000003">
    <property type="protein sequence ID" value="MBA8926843.1"/>
    <property type="molecule type" value="Genomic_DNA"/>
</dbReference>
<gene>
    <name evidence="3" type="ORF">BC739_004049</name>
</gene>
<dbReference type="RefSeq" id="WP_182838047.1">
    <property type="nucleotide sequence ID" value="NZ_BAAABQ010000091.1"/>
</dbReference>
<sequence length="188" mass="20865">MASPAAEDGTAAGQAEPPDGQLPGNARREQFSLAFVRLVAAAAGCSIKSHETDYDGVDITITSSADYSKFYCPELELQVKCTTQHRLLTSTHMSWPMEAKPFRKLTNPKRYNEAFLGVLLVPADPASWLEQDEDTLLTRSRMYWHRAAELGEIPEDQGTRTVHLPRSNLFTVPQLLTIMQTIGEGGDW</sequence>
<evidence type="ECO:0000256" key="1">
    <source>
        <dbReference type="SAM" id="MobiDB-lite"/>
    </source>
</evidence>
<keyword evidence="4" id="KW-1185">Reference proteome</keyword>
<proteinExistence type="predicted"/>
<accession>A0ABR6BIX8</accession>
<comment type="caution">
    <text evidence="3">The sequence shown here is derived from an EMBL/GenBank/DDBJ whole genome shotgun (WGS) entry which is preliminary data.</text>
</comment>
<evidence type="ECO:0000313" key="3">
    <source>
        <dbReference type="EMBL" id="MBA8926843.1"/>
    </source>
</evidence>
<dbReference type="Proteomes" id="UP000517916">
    <property type="component" value="Unassembled WGS sequence"/>
</dbReference>